<evidence type="ECO:0000256" key="3">
    <source>
        <dbReference type="ARBA" id="ARBA00023125"/>
    </source>
</evidence>
<dbReference type="PANTHER" id="PTHR30146">
    <property type="entry name" value="LACI-RELATED TRANSCRIPTIONAL REPRESSOR"/>
    <property type="match status" value="1"/>
</dbReference>
<dbReference type="InterPro" id="IPR028082">
    <property type="entry name" value="Peripla_BP_I"/>
</dbReference>
<feature type="domain" description="HTH lacI-type" evidence="5">
    <location>
        <begin position="7"/>
        <end position="62"/>
    </location>
</feature>
<dbReference type="SMART" id="SM00354">
    <property type="entry name" value="HTH_LACI"/>
    <property type="match status" value="1"/>
</dbReference>
<evidence type="ECO:0000259" key="5">
    <source>
        <dbReference type="PROSITE" id="PS50932"/>
    </source>
</evidence>
<dbReference type="PROSITE" id="PS50932">
    <property type="entry name" value="HTH_LACI_2"/>
    <property type="match status" value="1"/>
</dbReference>
<dbReference type="AlphaFoldDB" id="A0A6N2R7E5"/>
<gene>
    <name evidence="6" type="primary">ccpA_2</name>
    <name evidence="6" type="ORF">BHLFYP23_01458</name>
</gene>
<reference evidence="6" key="1">
    <citation type="submission" date="2019-11" db="EMBL/GenBank/DDBJ databases">
        <authorList>
            <person name="Feng L."/>
        </authorList>
    </citation>
    <scope>NUCLEOTIDE SEQUENCE</scope>
    <source>
        <strain evidence="6">BhanseniiLFYP23</strain>
    </source>
</reference>
<name>A0A6N2R7E5_BLAHA</name>
<organism evidence="6">
    <name type="scientific">Blautia hansenii</name>
    <name type="common">Ruminococcus hansenii</name>
    <dbReference type="NCBI Taxonomy" id="1322"/>
    <lineage>
        <taxon>Bacteria</taxon>
        <taxon>Bacillati</taxon>
        <taxon>Bacillota</taxon>
        <taxon>Clostridia</taxon>
        <taxon>Lachnospirales</taxon>
        <taxon>Lachnospiraceae</taxon>
        <taxon>Blautia</taxon>
    </lineage>
</organism>
<keyword evidence="4" id="KW-0804">Transcription</keyword>
<dbReference type="SUPFAM" id="SSF47413">
    <property type="entry name" value="lambda repressor-like DNA-binding domains"/>
    <property type="match status" value="1"/>
</dbReference>
<evidence type="ECO:0000256" key="2">
    <source>
        <dbReference type="ARBA" id="ARBA00023015"/>
    </source>
</evidence>
<protein>
    <submittedName>
        <fullName evidence="6">Catabolite control protein A</fullName>
    </submittedName>
</protein>
<evidence type="ECO:0000256" key="4">
    <source>
        <dbReference type="ARBA" id="ARBA00023163"/>
    </source>
</evidence>
<dbReference type="GO" id="GO:0000976">
    <property type="term" value="F:transcription cis-regulatory region binding"/>
    <property type="evidence" value="ECO:0007669"/>
    <property type="project" value="TreeGrafter"/>
</dbReference>
<dbReference type="RefSeq" id="WP_003021935.1">
    <property type="nucleotide sequence ID" value="NZ_CACRSY010000004.1"/>
</dbReference>
<dbReference type="EMBL" id="CACRSY010000004">
    <property type="protein sequence ID" value="VYS75810.1"/>
    <property type="molecule type" value="Genomic_DNA"/>
</dbReference>
<dbReference type="Gene3D" id="3.40.50.2300">
    <property type="match status" value="2"/>
</dbReference>
<keyword evidence="2" id="KW-0805">Transcription regulation</keyword>
<evidence type="ECO:0000313" key="6">
    <source>
        <dbReference type="EMBL" id="VYS75810.1"/>
    </source>
</evidence>
<accession>A0A6N2R7E5</accession>
<dbReference type="InterPro" id="IPR046335">
    <property type="entry name" value="LacI/GalR-like_sensor"/>
</dbReference>
<dbReference type="InterPro" id="IPR010982">
    <property type="entry name" value="Lambda_DNA-bd_dom_sf"/>
</dbReference>
<dbReference type="InterPro" id="IPR000843">
    <property type="entry name" value="HTH_LacI"/>
</dbReference>
<proteinExistence type="predicted"/>
<sequence length="340" mass="37694">MAEKKSVSMQDIADELGVSKVTVSKALNGKEGVGEALKKKIADLAEKSGYVLPNYGNRKTKKVGIIMSDRFNSGDEGKFYMAMYEKIISELQKASCTSMMISPNRHSLAGDLQTIKSSGIFDGLIFLGILDWEVKKQLDAVNLPKIYVDVYDETHKSDSVVTENIYSCYEITNYLIHQGHTEIGFVGTVGATTSITDRYLGYVRSMLENNITPQDVWNIPDRSQEGEAIPLELPKEMPTAFVCNCDETAFQLVKELTAKGYHIPEDISVAGFDNSIYAQVCSPPLTTVAVDIEEIGKLAARRMIKHMSNPAKKGGGVFRVPGNIIYRESVRNIKREEQKS</sequence>
<dbReference type="Pfam" id="PF00356">
    <property type="entry name" value="LacI"/>
    <property type="match status" value="1"/>
</dbReference>
<dbReference type="Gene3D" id="1.10.260.40">
    <property type="entry name" value="lambda repressor-like DNA-binding domains"/>
    <property type="match status" value="1"/>
</dbReference>
<dbReference type="SUPFAM" id="SSF53822">
    <property type="entry name" value="Periplasmic binding protein-like I"/>
    <property type="match status" value="1"/>
</dbReference>
<dbReference type="PANTHER" id="PTHR30146:SF148">
    <property type="entry name" value="HTH-TYPE TRANSCRIPTIONAL REPRESSOR PURR-RELATED"/>
    <property type="match status" value="1"/>
</dbReference>
<evidence type="ECO:0000256" key="1">
    <source>
        <dbReference type="ARBA" id="ARBA00022491"/>
    </source>
</evidence>
<dbReference type="CDD" id="cd01392">
    <property type="entry name" value="HTH_LacI"/>
    <property type="match status" value="1"/>
</dbReference>
<keyword evidence="3" id="KW-0238">DNA-binding</keyword>
<dbReference type="CDD" id="cd19974">
    <property type="entry name" value="PBP1_LacI-like"/>
    <property type="match status" value="1"/>
</dbReference>
<keyword evidence="1" id="KW-0678">Repressor</keyword>
<dbReference type="Pfam" id="PF13377">
    <property type="entry name" value="Peripla_BP_3"/>
    <property type="match status" value="1"/>
</dbReference>
<dbReference type="GO" id="GO:0003700">
    <property type="term" value="F:DNA-binding transcription factor activity"/>
    <property type="evidence" value="ECO:0007669"/>
    <property type="project" value="TreeGrafter"/>
</dbReference>